<accession>D7BRJ6</accession>
<evidence type="ECO:0000259" key="1">
    <source>
        <dbReference type="PROSITE" id="PS51186"/>
    </source>
</evidence>
<dbReference type="Proteomes" id="UP000000377">
    <property type="component" value="Chromosome"/>
</dbReference>
<keyword evidence="2" id="KW-0808">Transferase</keyword>
<dbReference type="InterPro" id="IPR051908">
    <property type="entry name" value="Ribosomal_N-acetyltransferase"/>
</dbReference>
<dbReference type="InterPro" id="IPR000182">
    <property type="entry name" value="GNAT_dom"/>
</dbReference>
<feature type="domain" description="N-acetyltransferase" evidence="1">
    <location>
        <begin position="17"/>
        <end position="181"/>
    </location>
</feature>
<dbReference type="PANTHER" id="PTHR43441">
    <property type="entry name" value="RIBOSOMAL-PROTEIN-SERINE ACETYLTRANSFERASE"/>
    <property type="match status" value="1"/>
</dbReference>
<dbReference type="STRING" id="749414.SBI_02038"/>
<keyword evidence="3" id="KW-1185">Reference proteome</keyword>
<organism evidence="2 3">
    <name type="scientific">Streptomyces bingchenggensis (strain BCW-1)</name>
    <dbReference type="NCBI Taxonomy" id="749414"/>
    <lineage>
        <taxon>Bacteria</taxon>
        <taxon>Bacillati</taxon>
        <taxon>Actinomycetota</taxon>
        <taxon>Actinomycetes</taxon>
        <taxon>Kitasatosporales</taxon>
        <taxon>Streptomycetaceae</taxon>
        <taxon>Streptomyces</taxon>
    </lineage>
</organism>
<dbReference type="GO" id="GO:0008999">
    <property type="term" value="F:protein-N-terminal-alanine acetyltransferase activity"/>
    <property type="evidence" value="ECO:0007669"/>
    <property type="project" value="TreeGrafter"/>
</dbReference>
<dbReference type="eggNOG" id="COG1670">
    <property type="taxonomic scope" value="Bacteria"/>
</dbReference>
<dbReference type="GO" id="GO:1990189">
    <property type="term" value="F:protein N-terminal-serine acetyltransferase activity"/>
    <property type="evidence" value="ECO:0007669"/>
    <property type="project" value="TreeGrafter"/>
</dbReference>
<dbReference type="RefSeq" id="WP_014174638.1">
    <property type="nucleotide sequence ID" value="NC_016582.1"/>
</dbReference>
<reference evidence="2 3" key="1">
    <citation type="journal article" date="2010" name="J. Bacteriol.">
        <title>Genome sequence of the milbemycin-producing bacterium Streptomyces bingchenggensis.</title>
        <authorList>
            <person name="Wang X.J."/>
            <person name="Yan Y.J."/>
            <person name="Zhang B."/>
            <person name="An J."/>
            <person name="Wang J.J."/>
            <person name="Tian J."/>
            <person name="Jiang L."/>
            <person name="Chen Y.H."/>
            <person name="Huang S.X."/>
            <person name="Yin M."/>
            <person name="Zhang J."/>
            <person name="Gao A.L."/>
            <person name="Liu C.X."/>
            <person name="Zhu Z.X."/>
            <person name="Xiang W.S."/>
        </authorList>
    </citation>
    <scope>NUCLEOTIDE SEQUENCE [LARGE SCALE GENOMIC DNA]</scope>
    <source>
        <strain evidence="2 3">BCW-1</strain>
    </source>
</reference>
<protein>
    <submittedName>
        <fullName evidence="2">Putative acetyltransferase</fullName>
    </submittedName>
</protein>
<dbReference type="EMBL" id="CP002047">
    <property type="protein sequence ID" value="ADI05159.1"/>
    <property type="molecule type" value="Genomic_DNA"/>
</dbReference>
<dbReference type="KEGG" id="sbh:SBI_02038"/>
<dbReference type="HOGENOM" id="CLU_013985_3_4_11"/>
<evidence type="ECO:0000313" key="3">
    <source>
        <dbReference type="Proteomes" id="UP000000377"/>
    </source>
</evidence>
<dbReference type="AlphaFoldDB" id="D7BRJ6"/>
<dbReference type="PROSITE" id="PS51186">
    <property type="entry name" value="GNAT"/>
    <property type="match status" value="1"/>
</dbReference>
<evidence type="ECO:0000313" key="2">
    <source>
        <dbReference type="EMBL" id="ADI05159.1"/>
    </source>
</evidence>
<dbReference type="Pfam" id="PF13302">
    <property type="entry name" value="Acetyltransf_3"/>
    <property type="match status" value="1"/>
</dbReference>
<dbReference type="InterPro" id="IPR016181">
    <property type="entry name" value="Acyl_CoA_acyltransferase"/>
</dbReference>
<dbReference type="SUPFAM" id="SSF55729">
    <property type="entry name" value="Acyl-CoA N-acyltransferases (Nat)"/>
    <property type="match status" value="1"/>
</dbReference>
<dbReference type="Gene3D" id="3.40.630.30">
    <property type="match status" value="1"/>
</dbReference>
<name>D7BRJ6_STRBB</name>
<dbReference type="PATRIC" id="fig|749414.3.peg.2108"/>
<dbReference type="PANTHER" id="PTHR43441:SF10">
    <property type="entry name" value="ACETYLTRANSFERASE"/>
    <property type="match status" value="1"/>
</dbReference>
<proteinExistence type="predicted"/>
<dbReference type="GO" id="GO:0005737">
    <property type="term" value="C:cytoplasm"/>
    <property type="evidence" value="ECO:0007669"/>
    <property type="project" value="TreeGrafter"/>
</dbReference>
<sequence length="198" mass="21437">MIPVRLEAQATSSAPALVLRPWGPADAADLVELYRDDVLRRWTSSAVDDEAGAARWIQEQQRGWETGERFTFAVVEARTTASEGRLAGDVVLKNVTSGVPSAEVGYWTAAHARGRGVAPRALRALTDWAFTTFGGDGLTRLELLHQVDNAASCRVAQKSGYDLAKILPAAPPAFPRDGHLHIRPRSAQVSALVDATRR</sequence>
<gene>
    <name evidence="2" type="ordered locus">SBI_02038</name>
</gene>